<keyword evidence="3" id="KW-1185">Reference proteome</keyword>
<accession>A0A8J7MBQ8</accession>
<keyword evidence="1" id="KW-0732">Signal</keyword>
<proteinExistence type="predicted"/>
<dbReference type="AlphaFoldDB" id="A0A8J7MBQ8"/>
<dbReference type="EMBL" id="JAENIM010000016">
    <property type="protein sequence ID" value="MBK1790118.1"/>
    <property type="molecule type" value="Genomic_DNA"/>
</dbReference>
<protein>
    <submittedName>
        <fullName evidence="2">Uncharacterized protein</fullName>
    </submittedName>
</protein>
<evidence type="ECO:0000313" key="2">
    <source>
        <dbReference type="EMBL" id="MBK1790118.1"/>
    </source>
</evidence>
<sequence>MMMNKPVAALIGSVFLTASSAIAAPILAPPFGLQWGEGTSHVIHWAQEQKLEISVKFPSKDQRLREVIINSKSGNLPAHLASSLEVYYLKDKLYEVRVQYDGKGKSTAAVERDLNQVRKDLAAQYGNFVPDAERDRTVDQFRYLSNSYRIQPIDGLSLIVMMTKVEDLLRRKSAAKFTVIYRNQNIYNQVLAGGR</sequence>
<evidence type="ECO:0000313" key="3">
    <source>
        <dbReference type="Proteomes" id="UP000624703"/>
    </source>
</evidence>
<dbReference type="Proteomes" id="UP000624703">
    <property type="component" value="Unassembled WGS sequence"/>
</dbReference>
<evidence type="ECO:0000256" key="1">
    <source>
        <dbReference type="SAM" id="SignalP"/>
    </source>
</evidence>
<name>A0A8J7MBQ8_9BACT</name>
<feature type="signal peptide" evidence="1">
    <location>
        <begin position="1"/>
        <end position="23"/>
    </location>
</feature>
<comment type="caution">
    <text evidence="2">The sequence shown here is derived from an EMBL/GenBank/DDBJ whole genome shotgun (WGS) entry which is preliminary data.</text>
</comment>
<dbReference type="RefSeq" id="WP_200310157.1">
    <property type="nucleotide sequence ID" value="NZ_JAENIM010000016.1"/>
</dbReference>
<gene>
    <name evidence="2" type="ORF">JIN82_02990</name>
</gene>
<feature type="chain" id="PRO_5035183653" evidence="1">
    <location>
        <begin position="24"/>
        <end position="195"/>
    </location>
</feature>
<organism evidence="2 3">
    <name type="scientific">Persicirhabdus sediminis</name>
    <dbReference type="NCBI Taxonomy" id="454144"/>
    <lineage>
        <taxon>Bacteria</taxon>
        <taxon>Pseudomonadati</taxon>
        <taxon>Verrucomicrobiota</taxon>
        <taxon>Verrucomicrobiia</taxon>
        <taxon>Verrucomicrobiales</taxon>
        <taxon>Verrucomicrobiaceae</taxon>
        <taxon>Persicirhabdus</taxon>
    </lineage>
</organism>
<reference evidence="2" key="1">
    <citation type="submission" date="2021-01" db="EMBL/GenBank/DDBJ databases">
        <title>Modified the classification status of verrucomicrobia.</title>
        <authorList>
            <person name="Feng X."/>
        </authorList>
    </citation>
    <scope>NUCLEOTIDE SEQUENCE</scope>
    <source>
        <strain evidence="2">_KCTC 22039</strain>
    </source>
</reference>